<dbReference type="OrthoDB" id="9000630at2"/>
<gene>
    <name evidence="2" type="ORF">EV695_2899</name>
</gene>
<evidence type="ECO:0000259" key="1">
    <source>
        <dbReference type="Pfam" id="PF01863"/>
    </source>
</evidence>
<dbReference type="InterPro" id="IPR053136">
    <property type="entry name" value="UTP_pyrophosphatase-like"/>
</dbReference>
<dbReference type="PANTHER" id="PTHR30399">
    <property type="entry name" value="UNCHARACTERIZED PROTEIN YGJP"/>
    <property type="match status" value="1"/>
</dbReference>
<name>A0A4R1ETH4_9GAMM</name>
<comment type="caution">
    <text evidence="2">The sequence shown here is derived from an EMBL/GenBank/DDBJ whole genome shotgun (WGS) entry which is preliminary data.</text>
</comment>
<keyword evidence="3" id="KW-1185">Reference proteome</keyword>
<dbReference type="Gene3D" id="3.30.2010.10">
    <property type="entry name" value="Metalloproteases ('zincins'), catalytic domain"/>
    <property type="match status" value="1"/>
</dbReference>
<dbReference type="RefSeq" id="WP_131906659.1">
    <property type="nucleotide sequence ID" value="NZ_BAAAFU010000006.1"/>
</dbReference>
<dbReference type="PANTHER" id="PTHR30399:SF1">
    <property type="entry name" value="UTP PYROPHOSPHATASE"/>
    <property type="match status" value="1"/>
</dbReference>
<proteinExistence type="predicted"/>
<dbReference type="AlphaFoldDB" id="A0A4R1ETH4"/>
<organism evidence="2 3">
    <name type="scientific">Cocleimonas flava</name>
    <dbReference type="NCBI Taxonomy" id="634765"/>
    <lineage>
        <taxon>Bacteria</taxon>
        <taxon>Pseudomonadati</taxon>
        <taxon>Pseudomonadota</taxon>
        <taxon>Gammaproteobacteria</taxon>
        <taxon>Thiotrichales</taxon>
        <taxon>Thiotrichaceae</taxon>
        <taxon>Cocleimonas</taxon>
    </lineage>
</organism>
<evidence type="ECO:0000313" key="3">
    <source>
        <dbReference type="Proteomes" id="UP000294887"/>
    </source>
</evidence>
<accession>A0A4R1ETH4</accession>
<dbReference type="InterPro" id="IPR002725">
    <property type="entry name" value="YgjP-like_metallopeptidase"/>
</dbReference>
<protein>
    <recommendedName>
        <fullName evidence="1">YgjP-like metallopeptidase domain-containing protein</fullName>
    </recommendedName>
</protein>
<reference evidence="2 3" key="1">
    <citation type="submission" date="2019-03" db="EMBL/GenBank/DDBJ databases">
        <title>Genomic Encyclopedia of Type Strains, Phase IV (KMG-IV): sequencing the most valuable type-strain genomes for metagenomic binning, comparative biology and taxonomic classification.</title>
        <authorList>
            <person name="Goeker M."/>
        </authorList>
    </citation>
    <scope>NUCLEOTIDE SEQUENCE [LARGE SCALE GENOMIC DNA]</scope>
    <source>
        <strain evidence="2 3">DSM 24830</strain>
    </source>
</reference>
<dbReference type="Proteomes" id="UP000294887">
    <property type="component" value="Unassembled WGS sequence"/>
</dbReference>
<feature type="domain" description="YgjP-like metallopeptidase" evidence="1">
    <location>
        <begin position="99"/>
        <end position="161"/>
    </location>
</feature>
<dbReference type="CDD" id="cd07344">
    <property type="entry name" value="M48_yhfN_like"/>
    <property type="match status" value="1"/>
</dbReference>
<dbReference type="EMBL" id="SMFQ01000004">
    <property type="protein sequence ID" value="TCJ84936.1"/>
    <property type="molecule type" value="Genomic_DNA"/>
</dbReference>
<sequence>MSKLSSATGIDASIQKYIGSYPATVVGQVRSLVANDKLTDFLLQRHPVPHTIYNDHELREYAIGLKNQHIKKSSPLSKVIYDSKIHVVHNALGLHSYVSRKQGSKLKAKNELRVSAVFKQSSEALLNMIVVHELAHLKEKEHNKAFYRLCLHMLPDYHQLEFEMRLMLIQLEQGGSIYD</sequence>
<evidence type="ECO:0000313" key="2">
    <source>
        <dbReference type="EMBL" id="TCJ84936.1"/>
    </source>
</evidence>
<dbReference type="Pfam" id="PF01863">
    <property type="entry name" value="YgjP-like"/>
    <property type="match status" value="1"/>
</dbReference>